<dbReference type="STRING" id="35570.A0A1I8PZV0"/>
<evidence type="ECO:0000256" key="1">
    <source>
        <dbReference type="ARBA" id="ARBA00004613"/>
    </source>
</evidence>
<accession>A0A1I8PZV0</accession>
<evidence type="ECO:0000256" key="4">
    <source>
        <dbReference type="ARBA" id="ARBA00022729"/>
    </source>
</evidence>
<dbReference type="SMART" id="SM00198">
    <property type="entry name" value="SCP"/>
    <property type="match status" value="1"/>
</dbReference>
<evidence type="ECO:0000259" key="5">
    <source>
        <dbReference type="SMART" id="SM00198"/>
    </source>
</evidence>
<dbReference type="Pfam" id="PF00188">
    <property type="entry name" value="CAP"/>
    <property type="match status" value="1"/>
</dbReference>
<comment type="similarity">
    <text evidence="2">Belongs to the CRISP family.</text>
</comment>
<dbReference type="KEGG" id="scac:106080845"/>
<keyword evidence="3" id="KW-0964">Secreted</keyword>
<dbReference type="VEuPathDB" id="VectorBase:SCAU012562"/>
<dbReference type="OrthoDB" id="414826at2759"/>
<dbReference type="Proteomes" id="UP000095300">
    <property type="component" value="Unassembled WGS sequence"/>
</dbReference>
<evidence type="ECO:0000256" key="2">
    <source>
        <dbReference type="ARBA" id="ARBA00009923"/>
    </source>
</evidence>
<evidence type="ECO:0000313" key="7">
    <source>
        <dbReference type="Proteomes" id="UP000095300"/>
    </source>
</evidence>
<dbReference type="EnsemblMetazoa" id="SCAU012562-RA">
    <property type="protein sequence ID" value="SCAU012562-PA"/>
    <property type="gene ID" value="SCAU012562"/>
</dbReference>
<keyword evidence="7" id="KW-1185">Reference proteome</keyword>
<dbReference type="InterPro" id="IPR001283">
    <property type="entry name" value="CRISP-related"/>
</dbReference>
<proteinExistence type="inferred from homology"/>
<dbReference type="AlphaFoldDB" id="A0A1I8PZV0"/>
<sequence length="219" mass="24619">MVSFTTGMKDFIVDRHNAKRNLIAGGTVANHKAACRMATMQWDQELANLVGLNVRQCKMSHDSCRNTDSFKHSGQNLAWMKYSGSLNAKKLLDKAVNMWYNEVKYSKMEYINSFPDSTTILKKIGHFTVMVADRNIRVGCAASSYTQKGDKKKTFLIGCNYATSNILGMPTYVSCAKAGTTCKKGKNTKYTNLCSSSEIYNVGWTNQKNSWVPFQFYSN</sequence>
<protein>
    <recommendedName>
        <fullName evidence="5">SCP domain-containing protein</fullName>
    </recommendedName>
</protein>
<dbReference type="PANTHER" id="PTHR10334">
    <property type="entry name" value="CYSTEINE-RICH SECRETORY PROTEIN-RELATED"/>
    <property type="match status" value="1"/>
</dbReference>
<comment type="subcellular location">
    <subcellularLocation>
        <location evidence="1">Secreted</location>
    </subcellularLocation>
</comment>
<dbReference type="Gene3D" id="3.40.33.10">
    <property type="entry name" value="CAP"/>
    <property type="match status" value="1"/>
</dbReference>
<name>A0A1I8PZV0_STOCA</name>
<organism evidence="6 7">
    <name type="scientific">Stomoxys calcitrans</name>
    <name type="common">Stable fly</name>
    <name type="synonym">Conops calcitrans</name>
    <dbReference type="NCBI Taxonomy" id="35570"/>
    <lineage>
        <taxon>Eukaryota</taxon>
        <taxon>Metazoa</taxon>
        <taxon>Ecdysozoa</taxon>
        <taxon>Arthropoda</taxon>
        <taxon>Hexapoda</taxon>
        <taxon>Insecta</taxon>
        <taxon>Pterygota</taxon>
        <taxon>Neoptera</taxon>
        <taxon>Endopterygota</taxon>
        <taxon>Diptera</taxon>
        <taxon>Brachycera</taxon>
        <taxon>Muscomorpha</taxon>
        <taxon>Muscoidea</taxon>
        <taxon>Muscidae</taxon>
        <taxon>Stomoxys</taxon>
    </lineage>
</organism>
<gene>
    <name evidence="6" type="primary">106080845</name>
</gene>
<dbReference type="PIRSF" id="PIRSF038921">
    <property type="entry name" value="P14a"/>
    <property type="match status" value="1"/>
</dbReference>
<dbReference type="InterPro" id="IPR014044">
    <property type="entry name" value="CAP_dom"/>
</dbReference>
<feature type="domain" description="SCP" evidence="5">
    <location>
        <begin position="7"/>
        <end position="168"/>
    </location>
</feature>
<keyword evidence="4" id="KW-0732">Signal</keyword>
<evidence type="ECO:0000313" key="6">
    <source>
        <dbReference type="EnsemblMetazoa" id="SCAU012562-PA"/>
    </source>
</evidence>
<dbReference type="InterPro" id="IPR034763">
    <property type="entry name" value="P14a_insect"/>
</dbReference>
<dbReference type="CDD" id="cd05380">
    <property type="entry name" value="CAP_euk"/>
    <property type="match status" value="1"/>
</dbReference>
<dbReference type="InterPro" id="IPR035940">
    <property type="entry name" value="CAP_sf"/>
</dbReference>
<evidence type="ECO:0000256" key="3">
    <source>
        <dbReference type="ARBA" id="ARBA00022525"/>
    </source>
</evidence>
<dbReference type="GO" id="GO:0005576">
    <property type="term" value="C:extracellular region"/>
    <property type="evidence" value="ECO:0007669"/>
    <property type="project" value="UniProtKB-SubCell"/>
</dbReference>
<reference evidence="6" key="1">
    <citation type="submission" date="2020-05" db="UniProtKB">
        <authorList>
            <consortium name="EnsemblMetazoa"/>
        </authorList>
    </citation>
    <scope>IDENTIFICATION</scope>
    <source>
        <strain evidence="6">USDA</strain>
    </source>
</reference>
<dbReference type="SUPFAM" id="SSF55797">
    <property type="entry name" value="PR-1-like"/>
    <property type="match status" value="1"/>
</dbReference>